<organism evidence="4 5">
    <name type="scientific">Pedobacter cryoconitis</name>
    <dbReference type="NCBI Taxonomy" id="188932"/>
    <lineage>
        <taxon>Bacteria</taxon>
        <taxon>Pseudomonadati</taxon>
        <taxon>Bacteroidota</taxon>
        <taxon>Sphingobacteriia</taxon>
        <taxon>Sphingobacteriales</taxon>
        <taxon>Sphingobacteriaceae</taxon>
        <taxon>Pedobacter</taxon>
    </lineage>
</organism>
<reference evidence="4 5" key="1">
    <citation type="submission" date="2020-08" db="EMBL/GenBank/DDBJ databases">
        <title>Genomic Encyclopedia of Type Strains, Phase IV (KMG-V): Genome sequencing to study the core and pangenomes of soil and plant-associated prokaryotes.</title>
        <authorList>
            <person name="Whitman W."/>
        </authorList>
    </citation>
    <scope>NUCLEOTIDE SEQUENCE [LARGE SCALE GENOMIC DNA]</scope>
    <source>
        <strain evidence="4 5">S3M1</strain>
    </source>
</reference>
<protein>
    <submittedName>
        <fullName evidence="4">Metallo-beta-lactamase family protein</fullName>
    </submittedName>
</protein>
<dbReference type="Pfam" id="PF00753">
    <property type="entry name" value="Lactamase_B"/>
    <property type="match status" value="1"/>
</dbReference>
<dbReference type="Gene3D" id="3.40.50.10890">
    <property type="match status" value="1"/>
</dbReference>
<keyword evidence="1" id="KW-0378">Hydrolase</keyword>
<feature type="domain" description="Metallo-beta-lactamase" evidence="2">
    <location>
        <begin position="13"/>
        <end position="229"/>
    </location>
</feature>
<name>A0A7W8ZKC4_9SPHI</name>
<dbReference type="RefSeq" id="WP_183880501.1">
    <property type="nucleotide sequence ID" value="NZ_JACHCE010000002.1"/>
</dbReference>
<evidence type="ECO:0000259" key="3">
    <source>
        <dbReference type="SMART" id="SM01027"/>
    </source>
</evidence>
<evidence type="ECO:0000256" key="1">
    <source>
        <dbReference type="ARBA" id="ARBA00022801"/>
    </source>
</evidence>
<evidence type="ECO:0000259" key="2">
    <source>
        <dbReference type="SMART" id="SM00849"/>
    </source>
</evidence>
<dbReference type="Pfam" id="PF07521">
    <property type="entry name" value="RMMBL"/>
    <property type="match status" value="1"/>
</dbReference>
<evidence type="ECO:0000313" key="4">
    <source>
        <dbReference type="EMBL" id="MBB5635606.1"/>
    </source>
</evidence>
<proteinExistence type="predicted"/>
<sequence length="473" mass="52597">MKIAFHGAARAVTGSKHLITLKNNTQILLDCGMFQGMGEATEKLNSYFGFDPSKVTYMILSHAHIDHCGLLPRLVAEGFTGNIFCTPATMDLARILLMDSAKIQTQDAEYANKKRPHGEEPEEPLYTEDDVITALSQFKIVDYGKEFQICPEVSVSFTDAGHIVGSAAVHLTIKEDNESTRVTFSGDVGRYGDLLLKSPQTFSQADYIIMESTYGDSLHKDLEPIESMLLKIIQHTCIDKKGKVVIPAFSVGRTQELLYALNSLELKHKLPDVPFYVDSPLSAQATQVLKNHPEVYNNGVKEVLKIDDDPFSFKGLKFIESVEESKALNNDHRPCVIISSSGMAEGGRVRHHINNTIGNSKNTILMVGYASPGSLAGRLLAGDKTVYLFRQNVQVIAEILSIQSMSAHGDYEDLLQFLSSQNPSLVKQLFLVHGEYQVQQHFAKRLNDHGFKHVAIPEYHQVIECETKPIWST</sequence>
<dbReference type="AlphaFoldDB" id="A0A7W8ZKC4"/>
<dbReference type="PANTHER" id="PTHR11203:SF37">
    <property type="entry name" value="INTEGRATOR COMPLEX SUBUNIT 11"/>
    <property type="match status" value="1"/>
</dbReference>
<dbReference type="CDD" id="cd16295">
    <property type="entry name" value="TTHA0252-CPSF-like_MBL-fold"/>
    <property type="match status" value="1"/>
</dbReference>
<comment type="caution">
    <text evidence="4">The sequence shown here is derived from an EMBL/GenBank/DDBJ whole genome shotgun (WGS) entry which is preliminary data.</text>
</comment>
<gene>
    <name evidence="4" type="ORF">HDE68_001494</name>
</gene>
<accession>A0A7W8ZKC4</accession>
<dbReference type="InterPro" id="IPR036866">
    <property type="entry name" value="RibonucZ/Hydroxyglut_hydro"/>
</dbReference>
<dbReference type="SMART" id="SM00849">
    <property type="entry name" value="Lactamase_B"/>
    <property type="match status" value="1"/>
</dbReference>
<dbReference type="SUPFAM" id="SSF56281">
    <property type="entry name" value="Metallo-hydrolase/oxidoreductase"/>
    <property type="match status" value="1"/>
</dbReference>
<dbReference type="Proteomes" id="UP000537204">
    <property type="component" value="Unassembled WGS sequence"/>
</dbReference>
<dbReference type="GO" id="GO:0004521">
    <property type="term" value="F:RNA endonuclease activity"/>
    <property type="evidence" value="ECO:0007669"/>
    <property type="project" value="TreeGrafter"/>
</dbReference>
<dbReference type="InterPro" id="IPR011108">
    <property type="entry name" value="RMMBL"/>
</dbReference>
<dbReference type="InterPro" id="IPR022712">
    <property type="entry name" value="Beta_Casp"/>
</dbReference>
<evidence type="ECO:0000313" key="5">
    <source>
        <dbReference type="Proteomes" id="UP000537204"/>
    </source>
</evidence>
<dbReference type="SMART" id="SM01027">
    <property type="entry name" value="Beta-Casp"/>
    <property type="match status" value="1"/>
</dbReference>
<feature type="domain" description="Beta-Casp" evidence="3">
    <location>
        <begin position="254"/>
        <end position="379"/>
    </location>
</feature>
<dbReference type="EMBL" id="JACHCE010000002">
    <property type="protein sequence ID" value="MBB5635606.1"/>
    <property type="molecule type" value="Genomic_DNA"/>
</dbReference>
<dbReference type="Pfam" id="PF10996">
    <property type="entry name" value="Beta-Casp"/>
    <property type="match status" value="1"/>
</dbReference>
<dbReference type="PANTHER" id="PTHR11203">
    <property type="entry name" value="CLEAVAGE AND POLYADENYLATION SPECIFICITY FACTOR FAMILY MEMBER"/>
    <property type="match status" value="1"/>
</dbReference>
<dbReference type="Gene3D" id="3.60.15.10">
    <property type="entry name" value="Ribonuclease Z/Hydroxyacylglutathione hydrolase-like"/>
    <property type="match status" value="1"/>
</dbReference>
<dbReference type="InterPro" id="IPR050698">
    <property type="entry name" value="MBL"/>
</dbReference>
<dbReference type="GO" id="GO:0016787">
    <property type="term" value="F:hydrolase activity"/>
    <property type="evidence" value="ECO:0007669"/>
    <property type="project" value="UniProtKB-KW"/>
</dbReference>
<dbReference type="InterPro" id="IPR001279">
    <property type="entry name" value="Metallo-B-lactamas"/>
</dbReference>